<feature type="compositionally biased region" description="Acidic residues" evidence="1">
    <location>
        <begin position="75"/>
        <end position="121"/>
    </location>
</feature>
<feature type="compositionally biased region" description="Polar residues" evidence="1">
    <location>
        <begin position="34"/>
        <end position="45"/>
    </location>
</feature>
<dbReference type="AlphaFoldDB" id="A0A317SEA4"/>
<keyword evidence="3" id="KW-1185">Reference proteome</keyword>
<protein>
    <submittedName>
        <fullName evidence="2">Uncharacterized protein</fullName>
    </submittedName>
</protein>
<evidence type="ECO:0000313" key="3">
    <source>
        <dbReference type="Proteomes" id="UP000246991"/>
    </source>
</evidence>
<feature type="compositionally biased region" description="Basic and acidic residues" evidence="1">
    <location>
        <begin position="54"/>
        <end position="70"/>
    </location>
</feature>
<sequence length="200" mass="22283">MSKRVLGIRRRTATSIMQARRGIYEAEDKVGDSNPVTLSGGNINIVSYGEEDAPGSRDDRHHHWGRDRYTGNDGNEVDSDKDDADDMDGNVNVSEDDMDHEVDENDDEGEEDDDEQDEENYQDTGERMDQDRAGAEPGYYDSYQNYCGNGSHQGNNIRTYQNGIDISQHSGVFGVDIAMGLSDMWYSVDIPGGQSMPRGL</sequence>
<accession>A0A317SEA4</accession>
<organism evidence="2 3">
    <name type="scientific">Tuber magnatum</name>
    <name type="common">white Piedmont truffle</name>
    <dbReference type="NCBI Taxonomy" id="42249"/>
    <lineage>
        <taxon>Eukaryota</taxon>
        <taxon>Fungi</taxon>
        <taxon>Dikarya</taxon>
        <taxon>Ascomycota</taxon>
        <taxon>Pezizomycotina</taxon>
        <taxon>Pezizomycetes</taxon>
        <taxon>Pezizales</taxon>
        <taxon>Tuberaceae</taxon>
        <taxon>Tuber</taxon>
    </lineage>
</organism>
<reference evidence="2 3" key="1">
    <citation type="submission" date="2018-03" db="EMBL/GenBank/DDBJ databases">
        <title>Genomes of Pezizomycetes fungi and the evolution of truffles.</title>
        <authorList>
            <person name="Murat C."/>
            <person name="Payen T."/>
            <person name="Noel B."/>
            <person name="Kuo A."/>
            <person name="Martin F.M."/>
        </authorList>
    </citation>
    <scope>NUCLEOTIDE SEQUENCE [LARGE SCALE GENOMIC DNA]</scope>
    <source>
        <strain evidence="2">091103-1</strain>
    </source>
</reference>
<evidence type="ECO:0000256" key="1">
    <source>
        <dbReference type="SAM" id="MobiDB-lite"/>
    </source>
</evidence>
<gene>
    <name evidence="2" type="ORF">C7212DRAFT_347341</name>
</gene>
<evidence type="ECO:0000313" key="2">
    <source>
        <dbReference type="EMBL" id="PWW72869.1"/>
    </source>
</evidence>
<name>A0A317SEA4_9PEZI</name>
<proteinExistence type="predicted"/>
<dbReference type="Proteomes" id="UP000246991">
    <property type="component" value="Unassembled WGS sequence"/>
</dbReference>
<dbReference type="EMBL" id="PYWC01000092">
    <property type="protein sequence ID" value="PWW72869.1"/>
    <property type="molecule type" value="Genomic_DNA"/>
</dbReference>
<feature type="region of interest" description="Disordered" evidence="1">
    <location>
        <begin position="29"/>
        <end position="137"/>
    </location>
</feature>
<feature type="compositionally biased region" description="Basic and acidic residues" evidence="1">
    <location>
        <begin position="124"/>
        <end position="134"/>
    </location>
</feature>
<comment type="caution">
    <text evidence="2">The sequence shown here is derived from an EMBL/GenBank/DDBJ whole genome shotgun (WGS) entry which is preliminary data.</text>
</comment>